<keyword evidence="2" id="KW-1185">Reference proteome</keyword>
<dbReference type="RefSeq" id="WP_196991384.1">
    <property type="nucleotide sequence ID" value="NZ_JADWYR010000002.1"/>
</dbReference>
<protein>
    <submittedName>
        <fullName evidence="1">Carboxypeptidase-like regulatory domain-containing protein</fullName>
    </submittedName>
</protein>
<keyword evidence="1" id="KW-0378">Hydrolase</keyword>
<evidence type="ECO:0000313" key="2">
    <source>
        <dbReference type="Proteomes" id="UP000628448"/>
    </source>
</evidence>
<name>A0A931GY38_9BACT</name>
<dbReference type="AlphaFoldDB" id="A0A931GY38"/>
<dbReference type="Pfam" id="PF13715">
    <property type="entry name" value="CarbopepD_reg_2"/>
    <property type="match status" value="1"/>
</dbReference>
<proteinExistence type="predicted"/>
<dbReference type="Proteomes" id="UP000628448">
    <property type="component" value="Unassembled WGS sequence"/>
</dbReference>
<keyword evidence="1" id="KW-0645">Protease</keyword>
<comment type="caution">
    <text evidence="1">The sequence shown here is derived from an EMBL/GenBank/DDBJ whole genome shotgun (WGS) entry which is preliminary data.</text>
</comment>
<keyword evidence="1" id="KW-0121">Carboxypeptidase</keyword>
<gene>
    <name evidence="1" type="ORF">I5907_13715</name>
</gene>
<dbReference type="InterPro" id="IPR008969">
    <property type="entry name" value="CarboxyPept-like_regulatory"/>
</dbReference>
<dbReference type="EMBL" id="JADWYR010000002">
    <property type="protein sequence ID" value="MBG9377294.1"/>
    <property type="molecule type" value="Genomic_DNA"/>
</dbReference>
<accession>A0A931GY38</accession>
<dbReference type="SUPFAM" id="SSF49464">
    <property type="entry name" value="Carboxypeptidase regulatory domain-like"/>
    <property type="match status" value="1"/>
</dbReference>
<reference evidence="1" key="1">
    <citation type="submission" date="2020-11" db="EMBL/GenBank/DDBJ databases">
        <title>Bacterial whole genome sequence for Panacibacter sp. DH6.</title>
        <authorList>
            <person name="Le V."/>
            <person name="Ko S."/>
            <person name="Ahn C.-Y."/>
            <person name="Oh H.-M."/>
        </authorList>
    </citation>
    <scope>NUCLEOTIDE SEQUENCE</scope>
    <source>
        <strain evidence="1">DH6</strain>
    </source>
</reference>
<sequence length="409" mass="46606">MAKTLLIVCLAILLPCCIYSQVYTIKGKVVNADNGAPVAGASVFLSNTSYGTVSNNNGYFELGNIRQGKYDLIVSFIGFETYNNSLTLNASIDNLDIKITEKAKELEGVTVRQYMKNGWEQWGTFFIQSFIGTSALGLQCKLQNPDAVKFSYMKKDGLLYVDAMEPLVIENKALGYTIRYQMESFVYNFNTKALFYAGYPLFTEMEGSKSKQNKWEKARANAYGFSSLRFLRAVYRNHLVQDGYEIFRMDRLPNTEKRLWLAREKNYYDTVSKTRTIKNFAATLAADSVPYYEKIIRQKDPIEVVHPGKVTGDDIAYGADSFTAALDFQQCLIVRIPALMNPQEYVESFRDASSSQPVTSVVTLPNQKPILITSNGYFYEPEDLMLEGFWGWWEKMSAMLPFDYRPKEE</sequence>
<dbReference type="GO" id="GO:0004180">
    <property type="term" value="F:carboxypeptidase activity"/>
    <property type="evidence" value="ECO:0007669"/>
    <property type="project" value="UniProtKB-KW"/>
</dbReference>
<organism evidence="1 2">
    <name type="scientific">Panacibacter microcysteis</name>
    <dbReference type="NCBI Taxonomy" id="2793269"/>
    <lineage>
        <taxon>Bacteria</taxon>
        <taxon>Pseudomonadati</taxon>
        <taxon>Bacteroidota</taxon>
        <taxon>Chitinophagia</taxon>
        <taxon>Chitinophagales</taxon>
        <taxon>Chitinophagaceae</taxon>
        <taxon>Panacibacter</taxon>
    </lineage>
</organism>
<dbReference type="Gene3D" id="2.60.40.1120">
    <property type="entry name" value="Carboxypeptidase-like, regulatory domain"/>
    <property type="match status" value="1"/>
</dbReference>
<evidence type="ECO:0000313" key="1">
    <source>
        <dbReference type="EMBL" id="MBG9377294.1"/>
    </source>
</evidence>